<gene>
    <name evidence="1" type="ORF">DI556_19290</name>
</gene>
<dbReference type="Gene3D" id="2.40.10.120">
    <property type="match status" value="1"/>
</dbReference>
<comment type="caution">
    <text evidence="1">The sequence shown here is derived from an EMBL/GenBank/DDBJ whole genome shotgun (WGS) entry which is preliminary data.</text>
</comment>
<dbReference type="SUPFAM" id="SSF50494">
    <property type="entry name" value="Trypsin-like serine proteases"/>
    <property type="match status" value="1"/>
</dbReference>
<name>A0A2W5PQ18_RHOSU</name>
<dbReference type="AlphaFoldDB" id="A0A2W5PQ18"/>
<sequence>MIKDILVGFGIVFVLIILALFGMPFAGNAKADEPLRFDAIYPVYKIQSGAISCSAVAIETPGLEQTVLLTAAHCIDKSKEGGRVADADNFITEFKVLKISNNTDLAAIIVPDKDFQPKKALIAQTLIAEEGDDVVVVGYPYGLSRITTKGQLGRKITTMTPLNNVEDFMLASPNLDVGNSGGGLFQKNGDHWELIGIASMKGPANFTNFFTTLSNIHKFVG</sequence>
<dbReference type="GO" id="GO:0004252">
    <property type="term" value="F:serine-type endopeptidase activity"/>
    <property type="evidence" value="ECO:0007669"/>
    <property type="project" value="InterPro"/>
</dbReference>
<evidence type="ECO:0000313" key="1">
    <source>
        <dbReference type="EMBL" id="PZQ46767.1"/>
    </source>
</evidence>
<evidence type="ECO:0008006" key="3">
    <source>
        <dbReference type="Google" id="ProtNLM"/>
    </source>
</evidence>
<dbReference type="InterPro" id="IPR001940">
    <property type="entry name" value="Peptidase_S1C"/>
</dbReference>
<dbReference type="GO" id="GO:0006508">
    <property type="term" value="P:proteolysis"/>
    <property type="evidence" value="ECO:0007669"/>
    <property type="project" value="InterPro"/>
</dbReference>
<protein>
    <recommendedName>
        <fullName evidence="3">Trypsin-like serine protease</fullName>
    </recommendedName>
</protein>
<dbReference type="Pfam" id="PF13365">
    <property type="entry name" value="Trypsin_2"/>
    <property type="match status" value="1"/>
</dbReference>
<reference evidence="1 2" key="1">
    <citation type="submission" date="2017-08" db="EMBL/GenBank/DDBJ databases">
        <title>Infants hospitalized years apart are colonized by the same room-sourced microbial strains.</title>
        <authorList>
            <person name="Brooks B."/>
            <person name="Olm M.R."/>
            <person name="Firek B.A."/>
            <person name="Baker R."/>
            <person name="Thomas B.C."/>
            <person name="Morowitz M.J."/>
            <person name="Banfield J.F."/>
        </authorList>
    </citation>
    <scope>NUCLEOTIDE SEQUENCE [LARGE SCALE GENOMIC DNA]</scope>
    <source>
        <strain evidence="1">S2_005_002_R2_34</strain>
    </source>
</reference>
<dbReference type="PRINTS" id="PR00834">
    <property type="entry name" value="PROTEASES2C"/>
</dbReference>
<dbReference type="EMBL" id="QFPW01000021">
    <property type="protein sequence ID" value="PZQ46767.1"/>
    <property type="molecule type" value="Genomic_DNA"/>
</dbReference>
<dbReference type="Proteomes" id="UP000249185">
    <property type="component" value="Unassembled WGS sequence"/>
</dbReference>
<evidence type="ECO:0000313" key="2">
    <source>
        <dbReference type="Proteomes" id="UP000249185"/>
    </source>
</evidence>
<accession>A0A2W5PQ18</accession>
<organism evidence="1 2">
    <name type="scientific">Rhodovulum sulfidophilum</name>
    <name type="common">Rhodobacter sulfidophilus</name>
    <dbReference type="NCBI Taxonomy" id="35806"/>
    <lineage>
        <taxon>Bacteria</taxon>
        <taxon>Pseudomonadati</taxon>
        <taxon>Pseudomonadota</taxon>
        <taxon>Alphaproteobacteria</taxon>
        <taxon>Rhodobacterales</taxon>
        <taxon>Paracoccaceae</taxon>
        <taxon>Rhodovulum</taxon>
    </lineage>
</organism>
<proteinExistence type="predicted"/>
<dbReference type="InterPro" id="IPR009003">
    <property type="entry name" value="Peptidase_S1_PA"/>
</dbReference>